<name>A0ABD3ESF0_9STRA</name>
<dbReference type="AlphaFoldDB" id="A0ABD3ESF0"/>
<evidence type="ECO:0000313" key="2">
    <source>
        <dbReference type="Proteomes" id="UP001632037"/>
    </source>
</evidence>
<dbReference type="Proteomes" id="UP001632037">
    <property type="component" value="Unassembled WGS sequence"/>
</dbReference>
<accession>A0ABD3ESF0</accession>
<keyword evidence="2" id="KW-1185">Reference proteome</keyword>
<gene>
    <name evidence="1" type="ORF">V7S43_018031</name>
</gene>
<evidence type="ECO:0000313" key="1">
    <source>
        <dbReference type="EMBL" id="KAL3657119.1"/>
    </source>
</evidence>
<reference evidence="1 2" key="1">
    <citation type="submission" date="2024-09" db="EMBL/GenBank/DDBJ databases">
        <title>Genome sequencing and assembly of Phytophthora oleae, isolate VK10A, causative agent of rot of olive drupes.</title>
        <authorList>
            <person name="Conti Taguali S."/>
            <person name="Riolo M."/>
            <person name="La Spada F."/>
            <person name="Cacciola S.O."/>
            <person name="Dionisio G."/>
        </authorList>
    </citation>
    <scope>NUCLEOTIDE SEQUENCE [LARGE SCALE GENOMIC DNA]</scope>
    <source>
        <strain evidence="1 2">VK10A</strain>
    </source>
</reference>
<dbReference type="EMBL" id="JBIMZQ010000069">
    <property type="protein sequence ID" value="KAL3657119.1"/>
    <property type="molecule type" value="Genomic_DNA"/>
</dbReference>
<comment type="caution">
    <text evidence="1">The sequence shown here is derived from an EMBL/GenBank/DDBJ whole genome shotgun (WGS) entry which is preliminary data.</text>
</comment>
<protein>
    <submittedName>
        <fullName evidence="1">Uncharacterized protein</fullName>
    </submittedName>
</protein>
<sequence length="57" mass="6282">MPSSNMDEISSGVKLLFSPVNSTSARTLSPSARLHVSSTPVHHRSVLFPYTMDYTFP</sequence>
<organism evidence="1 2">
    <name type="scientific">Phytophthora oleae</name>
    <dbReference type="NCBI Taxonomy" id="2107226"/>
    <lineage>
        <taxon>Eukaryota</taxon>
        <taxon>Sar</taxon>
        <taxon>Stramenopiles</taxon>
        <taxon>Oomycota</taxon>
        <taxon>Peronosporomycetes</taxon>
        <taxon>Peronosporales</taxon>
        <taxon>Peronosporaceae</taxon>
        <taxon>Phytophthora</taxon>
    </lineage>
</organism>
<proteinExistence type="predicted"/>